<evidence type="ECO:0000313" key="1">
    <source>
        <dbReference type="EMBL" id="SFU82819.1"/>
    </source>
</evidence>
<dbReference type="EMBL" id="FPBX01000024">
    <property type="protein sequence ID" value="SFU82819.1"/>
    <property type="molecule type" value="Genomic_DNA"/>
</dbReference>
<dbReference type="AlphaFoldDB" id="A0A1I7JCB1"/>
<keyword evidence="2" id="KW-1185">Reference proteome</keyword>
<organism evidence="1 2">
    <name type="scientific">Paenacidovorax caeni</name>
    <dbReference type="NCBI Taxonomy" id="343013"/>
    <lineage>
        <taxon>Bacteria</taxon>
        <taxon>Pseudomonadati</taxon>
        <taxon>Pseudomonadota</taxon>
        <taxon>Betaproteobacteria</taxon>
        <taxon>Burkholderiales</taxon>
        <taxon>Comamonadaceae</taxon>
        <taxon>Paenacidovorax</taxon>
    </lineage>
</organism>
<dbReference type="Proteomes" id="UP000183656">
    <property type="component" value="Unassembled WGS sequence"/>
</dbReference>
<proteinExistence type="predicted"/>
<protein>
    <submittedName>
        <fullName evidence="1">Uncharacterized protein</fullName>
    </submittedName>
</protein>
<gene>
    <name evidence="1" type="ORF">SAMN04489707_102448</name>
</gene>
<evidence type="ECO:0000313" key="2">
    <source>
        <dbReference type="Proteomes" id="UP000183656"/>
    </source>
</evidence>
<sequence length="34" mass="3806">MACGARLDCGFLLPCGHYEKIVNRLLQETLQQLA</sequence>
<reference evidence="1 2" key="1">
    <citation type="submission" date="2016-10" db="EMBL/GenBank/DDBJ databases">
        <authorList>
            <person name="de Groot N.N."/>
        </authorList>
    </citation>
    <scope>NUCLEOTIDE SEQUENCE [LARGE SCALE GENOMIC DNA]</scope>
    <source>
        <strain evidence="1 2">R-24608</strain>
    </source>
</reference>
<accession>A0A1I7JCB1</accession>
<name>A0A1I7JCB1_9BURK</name>